<dbReference type="InterPro" id="IPR049829">
    <property type="entry name" value="MptA/B-like"/>
</dbReference>
<evidence type="ECO:0000256" key="1">
    <source>
        <dbReference type="ARBA" id="ARBA00004141"/>
    </source>
</evidence>
<feature type="transmembrane region" description="Helical" evidence="8">
    <location>
        <begin position="239"/>
        <end position="261"/>
    </location>
</feature>
<keyword evidence="2" id="KW-0328">Glycosyltransferase</keyword>
<name>A0A024H1A0_9MICC</name>
<dbReference type="AlphaFoldDB" id="A0A024H1A0"/>
<comment type="similarity">
    <text evidence="7">Belongs to the MptA/B family.</text>
</comment>
<feature type="transmembrane region" description="Helical" evidence="8">
    <location>
        <begin position="470"/>
        <end position="496"/>
    </location>
</feature>
<keyword evidence="5 8" id="KW-1133">Transmembrane helix</keyword>
<dbReference type="GO" id="GO:0016020">
    <property type="term" value="C:membrane"/>
    <property type="evidence" value="ECO:0007669"/>
    <property type="project" value="UniProtKB-SubCell"/>
</dbReference>
<feature type="transmembrane region" description="Helical" evidence="8">
    <location>
        <begin position="198"/>
        <end position="219"/>
    </location>
</feature>
<keyword evidence="3" id="KW-0808">Transferase</keyword>
<evidence type="ECO:0000256" key="8">
    <source>
        <dbReference type="SAM" id="Phobius"/>
    </source>
</evidence>
<proteinExistence type="inferred from homology"/>
<comment type="caution">
    <text evidence="9">The sequence shown here is derived from an EMBL/GenBank/DDBJ whole genome shotgun (WGS) entry which is preliminary data.</text>
</comment>
<evidence type="ECO:0000256" key="2">
    <source>
        <dbReference type="ARBA" id="ARBA00022676"/>
    </source>
</evidence>
<feature type="transmembrane region" description="Helical" evidence="8">
    <location>
        <begin position="31"/>
        <end position="52"/>
    </location>
</feature>
<keyword evidence="10" id="KW-1185">Reference proteome</keyword>
<accession>A0A024H1A0</accession>
<dbReference type="GO" id="GO:0016757">
    <property type="term" value="F:glycosyltransferase activity"/>
    <property type="evidence" value="ECO:0007669"/>
    <property type="project" value="UniProtKB-KW"/>
</dbReference>
<dbReference type="RefSeq" id="WP_200900772.1">
    <property type="nucleotide sequence ID" value="NZ_CAQI01000040.1"/>
</dbReference>
<feature type="transmembrane region" description="Helical" evidence="8">
    <location>
        <begin position="309"/>
        <end position="333"/>
    </location>
</feature>
<feature type="transmembrane region" description="Helical" evidence="8">
    <location>
        <begin position="273"/>
        <end position="297"/>
    </location>
</feature>
<evidence type="ECO:0000313" key="10">
    <source>
        <dbReference type="Proteomes" id="UP000035722"/>
    </source>
</evidence>
<gene>
    <name evidence="9" type="ORF">ARTSIC4J27_1758</name>
</gene>
<evidence type="ECO:0000256" key="4">
    <source>
        <dbReference type="ARBA" id="ARBA00022692"/>
    </source>
</evidence>
<feature type="transmembrane region" description="Helical" evidence="8">
    <location>
        <begin position="406"/>
        <end position="428"/>
    </location>
</feature>
<dbReference type="NCBIfam" id="NF038066">
    <property type="entry name" value="MptB"/>
    <property type="match status" value="1"/>
</dbReference>
<sequence length="518" mass="56558">MTAPVPAAGELAAAESAAADGADVDNPRSPLLAGFVGSLFMMIGSLGVGWLAPVSELRRMPLFIWMRAEAAGVALSIVLLAVGGMLLVRAWLRLGQRIRVWGNQAREATLMAVVAWGLPMMFSVPLFSRDVYAYIGQGRLMVEGFNPYENGISALSNYFQLGADKMWTEAPVPYGQLFLWIEQFVVWSTNVQPEASVMLFRLVALAGVVLCVIYVPKLAELHGVNPNRALWLTAANPLFLTNFIASVHNDALMIGLALAGLYYSATRRVVRGIVLVTLSIAVKPITIVFLPFIGLLWAGKNAGWLRKFAFWGLTAGLSLGILVLMSLVNGFGFGWINGLSAPGSIYIWYAPVGLIGMVVASLANAFGLDGLVLADWVFDAGKLLAVGVVAWQIFRGEHDRLIRRLTLAFAAIVVLAPMIQSWYVVWLIPLFAVTGIRNDWQVKALYFVVSFFMIYAISDQLEVFPYLQTADLGLALALARVAAAVTGLLFGLYLIFWDPRTRTLFRKTGDPVLERPVI</sequence>
<dbReference type="STRING" id="861266.ARTSIC4J27_1758"/>
<feature type="transmembrane region" description="Helical" evidence="8">
    <location>
        <begin position="373"/>
        <end position="394"/>
    </location>
</feature>
<evidence type="ECO:0000256" key="5">
    <source>
        <dbReference type="ARBA" id="ARBA00022989"/>
    </source>
</evidence>
<evidence type="ECO:0000313" key="9">
    <source>
        <dbReference type="EMBL" id="CCQ45803.1"/>
    </source>
</evidence>
<dbReference type="EMBL" id="CAQI01000040">
    <property type="protein sequence ID" value="CCQ45803.1"/>
    <property type="molecule type" value="Genomic_DNA"/>
</dbReference>
<keyword evidence="4 8" id="KW-0812">Transmembrane</keyword>
<protein>
    <submittedName>
        <fullName evidence="9">Putative membrane protein</fullName>
    </submittedName>
</protein>
<organism evidence="9 10">
    <name type="scientific">Pseudarthrobacter siccitolerans</name>
    <dbReference type="NCBI Taxonomy" id="861266"/>
    <lineage>
        <taxon>Bacteria</taxon>
        <taxon>Bacillati</taxon>
        <taxon>Actinomycetota</taxon>
        <taxon>Actinomycetes</taxon>
        <taxon>Micrococcales</taxon>
        <taxon>Micrococcaceae</taxon>
        <taxon>Pseudarthrobacter</taxon>
    </lineage>
</organism>
<evidence type="ECO:0000256" key="6">
    <source>
        <dbReference type="ARBA" id="ARBA00023136"/>
    </source>
</evidence>
<feature type="transmembrane region" description="Helical" evidence="8">
    <location>
        <begin position="345"/>
        <end position="367"/>
    </location>
</feature>
<evidence type="ECO:0000256" key="3">
    <source>
        <dbReference type="ARBA" id="ARBA00022679"/>
    </source>
</evidence>
<feature type="transmembrane region" description="Helical" evidence="8">
    <location>
        <begin position="108"/>
        <end position="127"/>
    </location>
</feature>
<reference evidence="10" key="1">
    <citation type="journal article" date="2014" name="Genome Announc.">
        <title>Genome Sequence of Arthrobacter siccitolerans 4J27, a Xeroprotectant-Producing Desiccation-Tolerant Microorganism.</title>
        <authorList>
            <person name="Manzanera M."/>
            <person name="Santa-Cruz-Calvo L."/>
            <person name="Vilchez J.I."/>
            <person name="Garcia-Fontana C."/>
            <person name="Silva-Castro G.A."/>
            <person name="Calvo C."/>
            <person name="Gonzalez-Lopez J."/>
        </authorList>
    </citation>
    <scope>NUCLEOTIDE SEQUENCE [LARGE SCALE GENOMIC DNA]</scope>
    <source>
        <strain evidence="10">4J27</strain>
    </source>
</reference>
<feature type="transmembrane region" description="Helical" evidence="8">
    <location>
        <begin position="64"/>
        <end position="88"/>
    </location>
</feature>
<evidence type="ECO:0000256" key="7">
    <source>
        <dbReference type="ARBA" id="ARBA00043987"/>
    </source>
</evidence>
<dbReference type="Proteomes" id="UP000035722">
    <property type="component" value="Unassembled WGS sequence"/>
</dbReference>
<dbReference type="Pfam" id="PF26314">
    <property type="entry name" value="MptA_B_family"/>
    <property type="match status" value="1"/>
</dbReference>
<comment type="subcellular location">
    <subcellularLocation>
        <location evidence="1">Membrane</location>
        <topology evidence="1">Multi-pass membrane protein</topology>
    </subcellularLocation>
</comment>
<keyword evidence="6 8" id="KW-0472">Membrane</keyword>